<dbReference type="Proteomes" id="UP000483286">
    <property type="component" value="Unassembled WGS sequence"/>
</dbReference>
<organism evidence="2 3">
    <name type="scientific">Deinococcus arboris</name>
    <dbReference type="NCBI Taxonomy" id="2682977"/>
    <lineage>
        <taxon>Bacteria</taxon>
        <taxon>Thermotogati</taxon>
        <taxon>Deinococcota</taxon>
        <taxon>Deinococci</taxon>
        <taxon>Deinococcales</taxon>
        <taxon>Deinococcaceae</taxon>
        <taxon>Deinococcus</taxon>
    </lineage>
</organism>
<protein>
    <submittedName>
        <fullName evidence="2">Uncharacterized protein</fullName>
    </submittedName>
</protein>
<evidence type="ECO:0000313" key="3">
    <source>
        <dbReference type="Proteomes" id="UP000483286"/>
    </source>
</evidence>
<reference evidence="2 3" key="1">
    <citation type="submission" date="2019-12" db="EMBL/GenBank/DDBJ databases">
        <title>Deinococcus sp. HMF7620 Genome sequencing and assembly.</title>
        <authorList>
            <person name="Kang H."/>
            <person name="Kim H."/>
            <person name="Joh K."/>
        </authorList>
    </citation>
    <scope>NUCLEOTIDE SEQUENCE [LARGE SCALE GENOMIC DNA]</scope>
    <source>
        <strain evidence="2 3">HMF7620</strain>
    </source>
</reference>
<evidence type="ECO:0000313" key="2">
    <source>
        <dbReference type="EMBL" id="MVN86894.1"/>
    </source>
</evidence>
<sequence length="158" mass="16943">MDVKRLLLTLALSTSVACAQLQVTTPATAACAPDATPVLGIALDSFLDGDYNIDVTNALERALRRAGFKVYPHYEFELLDKASIGLSGEVNHWRSSAGNRSERVGDAHLVITDLSTGEHLLNLDQKRATFVLSAPSLDAFIRDVVAALSKKFCQNGGA</sequence>
<dbReference type="EMBL" id="WQLB01000009">
    <property type="protein sequence ID" value="MVN86894.1"/>
    <property type="molecule type" value="Genomic_DNA"/>
</dbReference>
<keyword evidence="3" id="KW-1185">Reference proteome</keyword>
<accession>A0A7C9HRD5</accession>
<proteinExistence type="predicted"/>
<keyword evidence="1" id="KW-0732">Signal</keyword>
<name>A0A7C9HRD5_9DEIO</name>
<evidence type="ECO:0000256" key="1">
    <source>
        <dbReference type="SAM" id="SignalP"/>
    </source>
</evidence>
<dbReference type="AlphaFoldDB" id="A0A7C9HRD5"/>
<dbReference type="RefSeq" id="WP_157458945.1">
    <property type="nucleotide sequence ID" value="NZ_WQLB01000009.1"/>
</dbReference>
<feature type="signal peptide" evidence="1">
    <location>
        <begin position="1"/>
        <end position="19"/>
    </location>
</feature>
<feature type="chain" id="PRO_5028994343" evidence="1">
    <location>
        <begin position="20"/>
        <end position="158"/>
    </location>
</feature>
<comment type="caution">
    <text evidence="2">The sequence shown here is derived from an EMBL/GenBank/DDBJ whole genome shotgun (WGS) entry which is preliminary data.</text>
</comment>
<gene>
    <name evidence="2" type="ORF">GO986_08965</name>
</gene>
<dbReference type="PROSITE" id="PS51257">
    <property type="entry name" value="PROKAR_LIPOPROTEIN"/>
    <property type="match status" value="1"/>
</dbReference>